<dbReference type="EMBL" id="HBUF01340534">
    <property type="protein sequence ID" value="CAG6702559.1"/>
    <property type="molecule type" value="Transcribed_RNA"/>
</dbReference>
<dbReference type="GO" id="GO:0003682">
    <property type="term" value="F:chromatin binding"/>
    <property type="evidence" value="ECO:0007669"/>
    <property type="project" value="UniProtKB-ARBA"/>
</dbReference>
<dbReference type="EMBL" id="HBUF01340539">
    <property type="protein sequence ID" value="CAG6702575.1"/>
    <property type="molecule type" value="Transcribed_RNA"/>
</dbReference>
<dbReference type="EMBL" id="HBUF01340544">
    <property type="protein sequence ID" value="CAG6702591.1"/>
    <property type="molecule type" value="Transcribed_RNA"/>
</dbReference>
<dbReference type="EMBL" id="HBUF01340537">
    <property type="protein sequence ID" value="CAG6702569.1"/>
    <property type="molecule type" value="Transcribed_RNA"/>
</dbReference>
<feature type="coiled-coil region" evidence="15">
    <location>
        <begin position="64"/>
        <end position="95"/>
    </location>
</feature>
<feature type="region of interest" description="Disordered" evidence="16">
    <location>
        <begin position="242"/>
        <end position="263"/>
    </location>
</feature>
<feature type="compositionally biased region" description="Low complexity" evidence="16">
    <location>
        <begin position="135"/>
        <end position="151"/>
    </location>
</feature>
<evidence type="ECO:0000256" key="14">
    <source>
        <dbReference type="PROSITE-ProRule" id="PRU01263"/>
    </source>
</evidence>
<keyword evidence="4 14" id="KW-0479">Metal-binding</keyword>
<keyword evidence="15" id="KW-0175">Coiled coil</keyword>
<protein>
    <submittedName>
        <fullName evidence="19">Zinc finger protein 484</fullName>
    </submittedName>
</protein>
<feature type="domain" description="C2H2-type" evidence="17">
    <location>
        <begin position="538"/>
        <end position="565"/>
    </location>
</feature>
<comment type="subcellular location">
    <subcellularLocation>
        <location evidence="1">Nucleus</location>
    </subcellularLocation>
</comment>
<dbReference type="GO" id="GO:0003677">
    <property type="term" value="F:DNA binding"/>
    <property type="evidence" value="ECO:0007669"/>
    <property type="project" value="UniProtKB-KW"/>
</dbReference>
<dbReference type="Gene3D" id="3.30.160.60">
    <property type="entry name" value="Classic Zinc Finger"/>
    <property type="match status" value="11"/>
</dbReference>
<dbReference type="GO" id="GO:0040029">
    <property type="term" value="P:epigenetic regulation of gene expression"/>
    <property type="evidence" value="ECO:0007669"/>
    <property type="project" value="UniProtKB-ARBA"/>
</dbReference>
<evidence type="ECO:0000313" key="19">
    <source>
        <dbReference type="EMBL" id="CAG6702594.1"/>
    </source>
</evidence>
<dbReference type="EMBL" id="HBUF01340538">
    <property type="protein sequence ID" value="CAG6702572.1"/>
    <property type="molecule type" value="Transcribed_RNA"/>
</dbReference>
<comment type="similarity">
    <text evidence="2">Belongs to the krueppel C2H2-type zinc-finger protein family.</text>
</comment>
<evidence type="ECO:0000256" key="5">
    <source>
        <dbReference type="ARBA" id="ARBA00022737"/>
    </source>
</evidence>
<feature type="compositionally biased region" description="Low complexity" evidence="16">
    <location>
        <begin position="177"/>
        <end position="191"/>
    </location>
</feature>
<feature type="domain" description="C2H2-type" evidence="17">
    <location>
        <begin position="365"/>
        <end position="392"/>
    </location>
</feature>
<feature type="domain" description="C2H2-type" evidence="17">
    <location>
        <begin position="425"/>
        <end position="452"/>
    </location>
</feature>
<sequence>MSRGSKSSTCLLCDASTQSSRNTFAIFTQPVSTSDRKLVQVLSSVLNVDLKENSIHSVVICKKCYKVCNEVDEIQDRLEELKKDLVANYEKTLRKQNEGILEFDEGEDGTLKTGDDNDVFEPHKPTPPPKKKAKAATASKVQKAQQAQQEKTQSRTVVTVKMVDPSSTEKSAPPASTEKTTTRTVVTVKMVDPSDPDSDIQEARPSKLKQSNKMHYVNTKSIAFKEESDDQNFDQYISMGEEDGDYVHNEDEEEEDEDELDDDDDRVEEIMEADLKDGELPLKFEVTEEKVTLKRKRGRPRKKAKEDVEVMENLTPEMVIQKLNTDTEKGDDSLTYRCLLCECKENCDPKEIISHVRVAHDIKLYICDMCGKEFLKRSELHVHLDEHMSMQEDGEFQCETCNRIFNSFRLYRVHKRVHFQTVKNYFCELCGKRFTSRSVMEDHFYTHTGTRPHECDTCGKTFVSKYTYKAHLKTHTERDRPYSCVNCGKAFYTQQNLIQHEKTHSGLKEYVCTECGKAFGTARNLEVHLAIHSGNRPFICRLCGKAFARKAEVMDHERTHTGERPYQCEFCGAQFGQRSNLQSHKRATHFDDKRYQCAECDKAFKRRRLLDYHIKATHTGERPYQCDICNASFIYPEHFKKHRRIHTGEKPYFCEVCGKAFNSRDNRNAHRFVHSDKKPYECVVCGAGFMRKPLLYAHMTYQGHETETIVVNQPQLEPSGKTELESFRLDSDGEDKIPMTLIQDPHGNTKLVPLEYKDEDDDVSNLSEGTVGMEQLIINDNGQVELKSGGSIVEISASDLAGADSTGAEAVMSLSEVNGVVQDSTIVQTEDGPVHLVQIRLPDEKGELRETWVNIIPAEESLE</sequence>
<keyword evidence="3" id="KW-1017">Isopeptide bond</keyword>
<dbReference type="EMBL" id="HBUF01340540">
    <property type="protein sequence ID" value="CAG6702578.1"/>
    <property type="molecule type" value="Transcribed_RNA"/>
</dbReference>
<dbReference type="SUPFAM" id="SSF57667">
    <property type="entry name" value="beta-beta-alpha zinc fingers"/>
    <property type="match status" value="7"/>
</dbReference>
<proteinExistence type="inferred from homology"/>
<dbReference type="SMART" id="SM00355">
    <property type="entry name" value="ZnF_C2H2"/>
    <property type="match status" value="13"/>
</dbReference>
<feature type="binding site" evidence="14">
    <location>
        <position position="13"/>
    </location>
    <ligand>
        <name>Zn(2+)</name>
        <dbReference type="ChEBI" id="CHEBI:29105"/>
    </ligand>
</feature>
<dbReference type="FunFam" id="3.30.160.60:FF:002343">
    <property type="entry name" value="Zinc finger protein 33A"/>
    <property type="match status" value="1"/>
</dbReference>
<dbReference type="PANTHER" id="PTHR23234">
    <property type="entry name" value="ZNF44 PROTEIN"/>
    <property type="match status" value="1"/>
</dbReference>
<evidence type="ECO:0000256" key="10">
    <source>
        <dbReference type="ARBA" id="ARBA00023125"/>
    </source>
</evidence>
<dbReference type="InterPro" id="IPR050758">
    <property type="entry name" value="Znf_C2H2-type"/>
</dbReference>
<feature type="region of interest" description="Disordered" evidence="16">
    <location>
        <begin position="105"/>
        <end position="211"/>
    </location>
</feature>
<dbReference type="EMBL" id="HBUF01340541">
    <property type="protein sequence ID" value="CAG6702581.1"/>
    <property type="molecule type" value="Transcribed_RNA"/>
</dbReference>
<dbReference type="GO" id="GO:0006355">
    <property type="term" value="P:regulation of DNA-templated transcription"/>
    <property type="evidence" value="ECO:0007669"/>
    <property type="project" value="UniProtKB-ARBA"/>
</dbReference>
<feature type="domain" description="C2H2-type" evidence="17">
    <location>
        <begin position="396"/>
        <end position="418"/>
    </location>
</feature>
<feature type="domain" description="ZAD" evidence="18">
    <location>
        <begin position="8"/>
        <end position="88"/>
    </location>
</feature>
<evidence type="ECO:0000256" key="4">
    <source>
        <dbReference type="ARBA" id="ARBA00022723"/>
    </source>
</evidence>
<evidence type="ECO:0000259" key="18">
    <source>
        <dbReference type="PROSITE" id="PS51915"/>
    </source>
</evidence>
<keyword evidence="5" id="KW-0677">Repeat</keyword>
<feature type="domain" description="C2H2-type" evidence="17">
    <location>
        <begin position="566"/>
        <end position="594"/>
    </location>
</feature>
<dbReference type="PROSITE" id="PS51915">
    <property type="entry name" value="ZAD"/>
    <property type="match status" value="1"/>
</dbReference>
<dbReference type="FunFam" id="3.30.160.60:FF:000690">
    <property type="entry name" value="Zinc finger protein 354C"/>
    <property type="match status" value="1"/>
</dbReference>
<dbReference type="FunFam" id="3.30.160.60:FF:000176">
    <property type="entry name" value="zinc finger protein 70"/>
    <property type="match status" value="1"/>
</dbReference>
<dbReference type="EMBL" id="HBUF01559387">
    <property type="protein sequence ID" value="CAG6761525.1"/>
    <property type="molecule type" value="Transcribed_RNA"/>
</dbReference>
<dbReference type="EMBL" id="HBUF01340545">
    <property type="protein sequence ID" value="CAG6702594.1"/>
    <property type="molecule type" value="Transcribed_RNA"/>
</dbReference>
<dbReference type="PANTHER" id="PTHR23234:SF10">
    <property type="entry name" value="RIKEN CDNA 6720489N17 GENE-RELATED"/>
    <property type="match status" value="1"/>
</dbReference>
<evidence type="ECO:0000256" key="11">
    <source>
        <dbReference type="ARBA" id="ARBA00023163"/>
    </source>
</evidence>
<keyword evidence="8" id="KW-0832">Ubl conjugation</keyword>
<feature type="domain" description="C2H2-type" evidence="17">
    <location>
        <begin position="510"/>
        <end position="537"/>
    </location>
</feature>
<evidence type="ECO:0000256" key="16">
    <source>
        <dbReference type="SAM" id="MobiDB-lite"/>
    </source>
</evidence>
<dbReference type="EMBL" id="HBUF01340536">
    <property type="protein sequence ID" value="CAG6702566.1"/>
    <property type="molecule type" value="Transcribed_RNA"/>
</dbReference>
<keyword evidence="6 13" id="KW-0863">Zinc-finger</keyword>
<dbReference type="EMBL" id="HBUF01559388">
    <property type="protein sequence ID" value="CAG6761527.1"/>
    <property type="molecule type" value="Transcribed_RNA"/>
</dbReference>
<dbReference type="EMBL" id="HBUF01340533">
    <property type="protein sequence ID" value="CAG6702556.1"/>
    <property type="molecule type" value="Transcribed_RNA"/>
</dbReference>
<dbReference type="PROSITE" id="PS50157">
    <property type="entry name" value="ZINC_FINGER_C2H2_2"/>
    <property type="match status" value="12"/>
</dbReference>
<feature type="binding site" evidence="14">
    <location>
        <position position="61"/>
    </location>
    <ligand>
        <name>Zn(2+)</name>
        <dbReference type="ChEBI" id="CHEBI:29105"/>
    </ligand>
</feature>
<dbReference type="PROSITE" id="PS00028">
    <property type="entry name" value="ZINC_FINGER_C2H2_1"/>
    <property type="match status" value="12"/>
</dbReference>
<dbReference type="Pfam" id="PF12874">
    <property type="entry name" value="zf-met"/>
    <property type="match status" value="1"/>
</dbReference>
<evidence type="ECO:0000256" key="3">
    <source>
        <dbReference type="ARBA" id="ARBA00022499"/>
    </source>
</evidence>
<feature type="domain" description="C2H2-type" evidence="17">
    <location>
        <begin position="482"/>
        <end position="509"/>
    </location>
</feature>
<dbReference type="EMBL" id="HBUF01223443">
    <property type="protein sequence ID" value="CAG6670471.1"/>
    <property type="molecule type" value="Transcribed_RNA"/>
</dbReference>
<evidence type="ECO:0000256" key="15">
    <source>
        <dbReference type="SAM" id="Coils"/>
    </source>
</evidence>
<dbReference type="InterPro" id="IPR012934">
    <property type="entry name" value="Znf_AD"/>
</dbReference>
<organism evidence="19">
    <name type="scientific">Cacopsylla melanoneura</name>
    <dbReference type="NCBI Taxonomy" id="428564"/>
    <lineage>
        <taxon>Eukaryota</taxon>
        <taxon>Metazoa</taxon>
        <taxon>Ecdysozoa</taxon>
        <taxon>Arthropoda</taxon>
        <taxon>Hexapoda</taxon>
        <taxon>Insecta</taxon>
        <taxon>Pterygota</taxon>
        <taxon>Neoptera</taxon>
        <taxon>Paraneoptera</taxon>
        <taxon>Hemiptera</taxon>
        <taxon>Sternorrhyncha</taxon>
        <taxon>Psylloidea</taxon>
        <taxon>Psyllidae</taxon>
        <taxon>Psyllinae</taxon>
        <taxon>Cacopsylla</taxon>
    </lineage>
</organism>
<dbReference type="EMBL" id="HBUF01340543">
    <property type="protein sequence ID" value="CAG6702588.1"/>
    <property type="molecule type" value="Transcribed_RNA"/>
</dbReference>
<keyword evidence="11" id="KW-0804">Transcription</keyword>
<dbReference type="EMBL" id="HBUF01223444">
    <property type="protein sequence ID" value="CAG6670473.1"/>
    <property type="molecule type" value="Transcribed_RNA"/>
</dbReference>
<evidence type="ECO:0000256" key="13">
    <source>
        <dbReference type="PROSITE-ProRule" id="PRU00042"/>
    </source>
</evidence>
<feature type="compositionally biased region" description="Basic and acidic residues" evidence="16">
    <location>
        <begin position="109"/>
        <end position="124"/>
    </location>
</feature>
<dbReference type="Pfam" id="PF00096">
    <property type="entry name" value="zf-C2H2"/>
    <property type="match status" value="8"/>
</dbReference>
<dbReference type="FunFam" id="3.30.160.60:FF:000624">
    <property type="entry name" value="zinc finger protein 697"/>
    <property type="match status" value="1"/>
</dbReference>
<evidence type="ECO:0000256" key="8">
    <source>
        <dbReference type="ARBA" id="ARBA00022843"/>
    </source>
</evidence>
<accession>A0A8D8UAS5</accession>
<dbReference type="GO" id="GO:0000785">
    <property type="term" value="C:chromatin"/>
    <property type="evidence" value="ECO:0007669"/>
    <property type="project" value="UniProtKB-ARBA"/>
</dbReference>
<keyword evidence="7 14" id="KW-0862">Zinc</keyword>
<feature type="domain" description="C2H2-type" evidence="17">
    <location>
        <begin position="680"/>
        <end position="709"/>
    </location>
</feature>
<feature type="domain" description="C2H2-type" evidence="17">
    <location>
        <begin position="453"/>
        <end position="480"/>
    </location>
</feature>
<dbReference type="InterPro" id="IPR036236">
    <property type="entry name" value="Znf_C2H2_sf"/>
</dbReference>
<feature type="binding site" evidence="14">
    <location>
        <position position="10"/>
    </location>
    <ligand>
        <name>Zn(2+)</name>
        <dbReference type="ChEBI" id="CHEBI:29105"/>
    </ligand>
</feature>
<keyword evidence="12" id="KW-0539">Nucleus</keyword>
<dbReference type="GO" id="GO:0008270">
    <property type="term" value="F:zinc ion binding"/>
    <property type="evidence" value="ECO:0007669"/>
    <property type="project" value="UniProtKB-UniRule"/>
</dbReference>
<feature type="domain" description="C2H2-type" evidence="17">
    <location>
        <begin position="624"/>
        <end position="651"/>
    </location>
</feature>
<evidence type="ECO:0000256" key="7">
    <source>
        <dbReference type="ARBA" id="ARBA00022833"/>
    </source>
</evidence>
<feature type="domain" description="C2H2-type" evidence="17">
    <location>
        <begin position="652"/>
        <end position="679"/>
    </location>
</feature>
<evidence type="ECO:0000256" key="1">
    <source>
        <dbReference type="ARBA" id="ARBA00004123"/>
    </source>
</evidence>
<feature type="domain" description="C2H2-type" evidence="17">
    <location>
        <begin position="595"/>
        <end position="623"/>
    </location>
</feature>
<evidence type="ECO:0000259" key="17">
    <source>
        <dbReference type="PROSITE" id="PS50157"/>
    </source>
</evidence>
<evidence type="ECO:0000256" key="9">
    <source>
        <dbReference type="ARBA" id="ARBA00023015"/>
    </source>
</evidence>
<dbReference type="GO" id="GO:0005634">
    <property type="term" value="C:nucleus"/>
    <property type="evidence" value="ECO:0007669"/>
    <property type="project" value="UniProtKB-SubCell"/>
</dbReference>
<dbReference type="FunFam" id="3.30.160.60:FF:000012">
    <property type="entry name" value="RB-associated KRAB zinc finger protein-like"/>
    <property type="match status" value="1"/>
</dbReference>
<dbReference type="FunFam" id="3.30.160.60:FF:000446">
    <property type="entry name" value="Zinc finger protein"/>
    <property type="match status" value="1"/>
</dbReference>
<dbReference type="EMBL" id="HBUF01340532">
    <property type="protein sequence ID" value="CAG6702553.1"/>
    <property type="molecule type" value="Transcribed_RNA"/>
</dbReference>
<dbReference type="InterPro" id="IPR013087">
    <property type="entry name" value="Znf_C2H2_type"/>
</dbReference>
<evidence type="ECO:0000256" key="2">
    <source>
        <dbReference type="ARBA" id="ARBA00006991"/>
    </source>
</evidence>
<dbReference type="AlphaFoldDB" id="A0A8D8UAS5"/>
<keyword evidence="9" id="KW-0805">Transcription regulation</keyword>
<keyword evidence="10" id="KW-0238">DNA-binding</keyword>
<evidence type="ECO:0000256" key="12">
    <source>
        <dbReference type="ARBA" id="ARBA00023242"/>
    </source>
</evidence>
<dbReference type="FunFam" id="3.30.160.60:FF:000193">
    <property type="entry name" value="Zinc finger protein 300"/>
    <property type="match status" value="1"/>
</dbReference>
<dbReference type="EMBL" id="HBUF01053254">
    <property type="protein sequence ID" value="CAG6622745.1"/>
    <property type="molecule type" value="Transcribed_RNA"/>
</dbReference>
<feature type="binding site" evidence="14">
    <location>
        <position position="64"/>
    </location>
    <ligand>
        <name>Zn(2+)</name>
        <dbReference type="ChEBI" id="CHEBI:29105"/>
    </ligand>
</feature>
<name>A0A8D8UAS5_9HEMI</name>
<reference evidence="19" key="1">
    <citation type="submission" date="2021-05" db="EMBL/GenBank/DDBJ databases">
        <authorList>
            <person name="Alioto T."/>
            <person name="Alioto T."/>
            <person name="Gomez Garrido J."/>
        </authorList>
    </citation>
    <scope>NUCLEOTIDE SEQUENCE</scope>
</reference>
<evidence type="ECO:0000256" key="6">
    <source>
        <dbReference type="ARBA" id="ARBA00022771"/>
    </source>
</evidence>